<dbReference type="GO" id="GO:0004014">
    <property type="term" value="F:adenosylmethionine decarboxylase activity"/>
    <property type="evidence" value="ECO:0007669"/>
    <property type="project" value="InterPro"/>
</dbReference>
<dbReference type="Proteomes" id="UP001143545">
    <property type="component" value="Unassembled WGS sequence"/>
</dbReference>
<comment type="caution">
    <text evidence="10">The sequence shown here is derived from an EMBL/GenBank/DDBJ whole genome shotgun (WGS) entry which is preliminary data.</text>
</comment>
<evidence type="ECO:0008006" key="12">
    <source>
        <dbReference type="Google" id="ProtNLM"/>
    </source>
</evidence>
<protein>
    <recommendedName>
        <fullName evidence="12">S-adenosylmethionine decarboxylase</fullName>
    </recommendedName>
</protein>
<proteinExistence type="predicted"/>
<evidence type="ECO:0000313" key="10">
    <source>
        <dbReference type="EMBL" id="GLB53082.1"/>
    </source>
</evidence>
<keyword evidence="8" id="KW-0704">Schiff base</keyword>
<evidence type="ECO:0000256" key="2">
    <source>
        <dbReference type="ARBA" id="ARBA00022793"/>
    </source>
</evidence>
<dbReference type="GO" id="GO:0005829">
    <property type="term" value="C:cytosol"/>
    <property type="evidence" value="ECO:0007669"/>
    <property type="project" value="TreeGrafter"/>
</dbReference>
<reference evidence="10" key="1">
    <citation type="submission" date="2022-07" db="EMBL/GenBank/DDBJ databases">
        <title>Taxonomy of Novel Oxalotrophic and Methylotrophic Bacteria.</title>
        <authorList>
            <person name="Sahin N."/>
            <person name="Tani A."/>
        </authorList>
    </citation>
    <scope>NUCLEOTIDE SEQUENCE</scope>
    <source>
        <strain evidence="10">AM327</strain>
    </source>
</reference>
<evidence type="ECO:0000256" key="8">
    <source>
        <dbReference type="ARBA" id="ARBA00023270"/>
    </source>
</evidence>
<dbReference type="AlphaFoldDB" id="A0A9W6B7Z7"/>
<dbReference type="GO" id="GO:0008295">
    <property type="term" value="P:spermidine biosynthetic process"/>
    <property type="evidence" value="ECO:0007669"/>
    <property type="project" value="UniProtKB-KW"/>
</dbReference>
<evidence type="ECO:0000256" key="6">
    <source>
        <dbReference type="ARBA" id="ARBA00023145"/>
    </source>
</evidence>
<evidence type="ECO:0000256" key="3">
    <source>
        <dbReference type="ARBA" id="ARBA00022813"/>
    </source>
</evidence>
<dbReference type="Pfam" id="PF02675">
    <property type="entry name" value="AdoMet_dc"/>
    <property type="match status" value="1"/>
</dbReference>
<name>A0A9W6B7Z7_9FLAO</name>
<dbReference type="Gene3D" id="3.60.90.10">
    <property type="entry name" value="S-adenosylmethionine decarboxylase"/>
    <property type="match status" value="1"/>
</dbReference>
<evidence type="ECO:0000313" key="11">
    <source>
        <dbReference type="Proteomes" id="UP001143545"/>
    </source>
</evidence>
<dbReference type="PANTHER" id="PTHR33866:SF2">
    <property type="entry name" value="S-ADENOSYLMETHIONINE DECARBOXYLASE PROENZYME"/>
    <property type="match status" value="1"/>
</dbReference>
<keyword evidence="5" id="KW-0620">Polyamine biosynthesis</keyword>
<dbReference type="InterPro" id="IPR003826">
    <property type="entry name" value="AdoMetDC_fam_prok"/>
</dbReference>
<evidence type="ECO:0000256" key="5">
    <source>
        <dbReference type="ARBA" id="ARBA00023115"/>
    </source>
</evidence>
<keyword evidence="2" id="KW-0210">Decarboxylase</keyword>
<keyword evidence="9" id="KW-0670">Pyruvate</keyword>
<comment type="cofactor">
    <cofactor evidence="1">
        <name>pyruvate</name>
        <dbReference type="ChEBI" id="CHEBI:15361"/>
    </cofactor>
</comment>
<organism evidence="10 11">
    <name type="scientific">Neptunitalea chrysea</name>
    <dbReference type="NCBI Taxonomy" id="1647581"/>
    <lineage>
        <taxon>Bacteria</taxon>
        <taxon>Pseudomonadati</taxon>
        <taxon>Bacteroidota</taxon>
        <taxon>Flavobacteriia</taxon>
        <taxon>Flavobacteriales</taxon>
        <taxon>Flavobacteriaceae</taxon>
        <taxon>Neptunitalea</taxon>
    </lineage>
</organism>
<dbReference type="PANTHER" id="PTHR33866">
    <property type="entry name" value="S-ADENOSYLMETHIONINE DECARBOXYLASE PROENZYME"/>
    <property type="match status" value="1"/>
</dbReference>
<sequence length="121" mass="13920">MSVELSHKTVLPHIFSIRVWIHNTDTDLLKTMGDTLLEKAEFRVLNFVEHYFPVKGYTALWLLAESHLAIHTFPDGDYSYLELSGCNEEKTKVFFNLLEESGLEVKKEDIAYNGQPFKPAT</sequence>
<keyword evidence="6" id="KW-0865">Zymogen</keyword>
<gene>
    <name evidence="10" type="ORF">NBRC110019_21220</name>
</gene>
<dbReference type="RefSeq" id="WP_281754764.1">
    <property type="nucleotide sequence ID" value="NZ_BRVP01000014.1"/>
</dbReference>
<evidence type="ECO:0000256" key="7">
    <source>
        <dbReference type="ARBA" id="ARBA00023239"/>
    </source>
</evidence>
<evidence type="ECO:0000256" key="1">
    <source>
        <dbReference type="ARBA" id="ARBA00001928"/>
    </source>
</evidence>
<evidence type="ECO:0000256" key="9">
    <source>
        <dbReference type="ARBA" id="ARBA00023317"/>
    </source>
</evidence>
<dbReference type="EMBL" id="BRVP01000014">
    <property type="protein sequence ID" value="GLB53082.1"/>
    <property type="molecule type" value="Genomic_DNA"/>
</dbReference>
<evidence type="ECO:0000256" key="4">
    <source>
        <dbReference type="ARBA" id="ARBA00023066"/>
    </source>
</evidence>
<dbReference type="SUPFAM" id="SSF56276">
    <property type="entry name" value="S-adenosylmethionine decarboxylase"/>
    <property type="match status" value="1"/>
</dbReference>
<keyword evidence="4" id="KW-0745">Spermidine biosynthesis</keyword>
<dbReference type="InterPro" id="IPR016067">
    <property type="entry name" value="S-AdoMet_deCO2ase_core"/>
</dbReference>
<keyword evidence="11" id="KW-1185">Reference proteome</keyword>
<keyword evidence="3" id="KW-0068">Autocatalytic cleavage</keyword>
<accession>A0A9W6B7Z7</accession>
<keyword evidence="7" id="KW-0456">Lyase</keyword>